<dbReference type="Pfam" id="PF07687">
    <property type="entry name" value="M20_dimer"/>
    <property type="match status" value="1"/>
</dbReference>
<dbReference type="InterPro" id="IPR002933">
    <property type="entry name" value="Peptidase_M20"/>
</dbReference>
<feature type="binding site" evidence="2">
    <location>
        <position position="91"/>
    </location>
    <ligand>
        <name>Mn(2+)</name>
        <dbReference type="ChEBI" id="CHEBI:29035"/>
        <label>2</label>
    </ligand>
</feature>
<keyword evidence="1" id="KW-0378">Hydrolase</keyword>
<dbReference type="InterPro" id="IPR011650">
    <property type="entry name" value="Peptidase_M20_dimer"/>
</dbReference>
<dbReference type="Pfam" id="PF01546">
    <property type="entry name" value="Peptidase_M20"/>
    <property type="match status" value="1"/>
</dbReference>
<evidence type="ECO:0000313" key="5">
    <source>
        <dbReference type="Proteomes" id="UP000739538"/>
    </source>
</evidence>
<evidence type="ECO:0000313" key="4">
    <source>
        <dbReference type="EMBL" id="MCA9756524.1"/>
    </source>
</evidence>
<dbReference type="GO" id="GO:0019877">
    <property type="term" value="P:diaminopimelate biosynthetic process"/>
    <property type="evidence" value="ECO:0007669"/>
    <property type="project" value="UniProtKB-ARBA"/>
</dbReference>
<feature type="binding site" evidence="2">
    <location>
        <position position="125"/>
    </location>
    <ligand>
        <name>Mn(2+)</name>
        <dbReference type="ChEBI" id="CHEBI:29035"/>
        <label>2</label>
    </ligand>
</feature>
<reference evidence="4" key="1">
    <citation type="submission" date="2020-04" db="EMBL/GenBank/DDBJ databases">
        <authorList>
            <person name="Zhang T."/>
        </authorList>
    </citation>
    <scope>NUCLEOTIDE SEQUENCE</scope>
    <source>
        <strain evidence="4">HKST-UBA02</strain>
    </source>
</reference>
<name>A0A956NGI6_UNCEI</name>
<evidence type="ECO:0000259" key="3">
    <source>
        <dbReference type="Pfam" id="PF07687"/>
    </source>
</evidence>
<feature type="domain" description="Peptidase M20 dimerisation" evidence="3">
    <location>
        <begin position="174"/>
        <end position="264"/>
    </location>
</feature>
<dbReference type="SUPFAM" id="SSF53187">
    <property type="entry name" value="Zn-dependent exopeptidases"/>
    <property type="match status" value="1"/>
</dbReference>
<protein>
    <submittedName>
        <fullName evidence="4">Amidohydrolase</fullName>
    </submittedName>
</protein>
<dbReference type="EMBL" id="JAGQHS010000056">
    <property type="protein sequence ID" value="MCA9756524.1"/>
    <property type="molecule type" value="Genomic_DNA"/>
</dbReference>
<dbReference type="FunFam" id="3.30.70.360:FF:000001">
    <property type="entry name" value="N-acetyldiaminopimelate deacetylase"/>
    <property type="match status" value="1"/>
</dbReference>
<dbReference type="InterPro" id="IPR036264">
    <property type="entry name" value="Bact_exopeptidase_dim_dom"/>
</dbReference>
<dbReference type="InterPro" id="IPR017439">
    <property type="entry name" value="Amidohydrolase"/>
</dbReference>
<evidence type="ECO:0000256" key="2">
    <source>
        <dbReference type="PIRSR" id="PIRSR005962-1"/>
    </source>
</evidence>
<dbReference type="NCBIfam" id="TIGR01891">
    <property type="entry name" value="amidohydrolases"/>
    <property type="match status" value="1"/>
</dbReference>
<sequence>MVSMRRDLHQHPELGFHEVRTSGVVTRELEQAGLAFRSGIAKTGVATLVPGTGESGRTVLFRADMDALPIHEENAVEYRSVHDDTMHACGHDGHTTILLHTLFEAHVGSARPSVDVKYVFQPAEEGPGGAKPMIDEGVLLEPQVEAAFGLHLWNTMPAGKVAVTSGPFMAAADEFEIRITGVGGHAAYPHEAVDAVLIGAHVVVALQTLVSRNADPTKTAVVSIGAFHGGSAFNVLPPEVRMRGTLRTFDEELRSLLIRRLREVAVGTAAALGGRAEFDFIDGYPTTVNDPRMAEFVREIACEVVGAENVLTDVISMGGEDMSYFLREVPGCYFFLGSQDRARGLDAAHHNPRFDFDEGVMPIGAEIFLRIQDRYLERFPEPPGRP</sequence>
<reference evidence="4" key="2">
    <citation type="journal article" date="2021" name="Microbiome">
        <title>Successional dynamics and alternative stable states in a saline activated sludge microbial community over 9 years.</title>
        <authorList>
            <person name="Wang Y."/>
            <person name="Ye J."/>
            <person name="Ju F."/>
            <person name="Liu L."/>
            <person name="Boyd J.A."/>
            <person name="Deng Y."/>
            <person name="Parks D.H."/>
            <person name="Jiang X."/>
            <person name="Yin X."/>
            <person name="Woodcroft B.J."/>
            <person name="Tyson G.W."/>
            <person name="Hugenholtz P."/>
            <person name="Polz M.F."/>
            <person name="Zhang T."/>
        </authorList>
    </citation>
    <scope>NUCLEOTIDE SEQUENCE</scope>
    <source>
        <strain evidence="4">HKST-UBA02</strain>
    </source>
</reference>
<keyword evidence="2" id="KW-0479">Metal-binding</keyword>
<comment type="cofactor">
    <cofactor evidence="2">
        <name>Mn(2+)</name>
        <dbReference type="ChEBI" id="CHEBI:29035"/>
    </cofactor>
    <text evidence="2">The Mn(2+) ion enhances activity.</text>
</comment>
<dbReference type="GO" id="GO:0046872">
    <property type="term" value="F:metal ion binding"/>
    <property type="evidence" value="ECO:0007669"/>
    <property type="project" value="UniProtKB-KW"/>
</dbReference>
<dbReference type="PANTHER" id="PTHR11014:SF63">
    <property type="entry name" value="METALLOPEPTIDASE, PUTATIVE (AFU_ORTHOLOGUE AFUA_6G09600)-RELATED"/>
    <property type="match status" value="1"/>
</dbReference>
<keyword evidence="2" id="KW-0464">Manganese</keyword>
<dbReference type="GO" id="GO:0050118">
    <property type="term" value="F:N-acetyldiaminopimelate deacetylase activity"/>
    <property type="evidence" value="ECO:0007669"/>
    <property type="project" value="UniProtKB-ARBA"/>
</dbReference>
<gene>
    <name evidence="4" type="ORF">KDA27_12035</name>
</gene>
<dbReference type="PANTHER" id="PTHR11014">
    <property type="entry name" value="PEPTIDASE M20 FAMILY MEMBER"/>
    <property type="match status" value="1"/>
</dbReference>
<dbReference type="Proteomes" id="UP000739538">
    <property type="component" value="Unassembled WGS sequence"/>
</dbReference>
<feature type="binding site" evidence="2">
    <location>
        <position position="151"/>
    </location>
    <ligand>
        <name>Mn(2+)</name>
        <dbReference type="ChEBI" id="CHEBI:29035"/>
        <label>2</label>
    </ligand>
</feature>
<feature type="binding site" evidence="2">
    <location>
        <position position="350"/>
    </location>
    <ligand>
        <name>Mn(2+)</name>
        <dbReference type="ChEBI" id="CHEBI:29035"/>
        <label>2</label>
    </ligand>
</feature>
<feature type="binding site" evidence="2">
    <location>
        <position position="89"/>
    </location>
    <ligand>
        <name>Mn(2+)</name>
        <dbReference type="ChEBI" id="CHEBI:29035"/>
        <label>2</label>
    </ligand>
</feature>
<dbReference type="AlphaFoldDB" id="A0A956NGI6"/>
<dbReference type="SUPFAM" id="SSF55031">
    <property type="entry name" value="Bacterial exopeptidase dimerisation domain"/>
    <property type="match status" value="1"/>
</dbReference>
<evidence type="ECO:0000256" key="1">
    <source>
        <dbReference type="ARBA" id="ARBA00022801"/>
    </source>
</evidence>
<dbReference type="Gene3D" id="3.40.630.10">
    <property type="entry name" value="Zn peptidases"/>
    <property type="match status" value="1"/>
</dbReference>
<comment type="caution">
    <text evidence="4">The sequence shown here is derived from an EMBL/GenBank/DDBJ whole genome shotgun (WGS) entry which is preliminary data.</text>
</comment>
<proteinExistence type="predicted"/>
<organism evidence="4 5">
    <name type="scientific">Eiseniibacteriota bacterium</name>
    <dbReference type="NCBI Taxonomy" id="2212470"/>
    <lineage>
        <taxon>Bacteria</taxon>
        <taxon>Candidatus Eiseniibacteriota</taxon>
    </lineage>
</organism>
<dbReference type="PIRSF" id="PIRSF005962">
    <property type="entry name" value="Pept_M20D_amidohydro"/>
    <property type="match status" value="1"/>
</dbReference>
<dbReference type="Gene3D" id="3.30.70.360">
    <property type="match status" value="1"/>
</dbReference>
<accession>A0A956NGI6</accession>